<protein>
    <recommendedName>
        <fullName evidence="4">J domain-containing protein</fullName>
    </recommendedName>
</protein>
<organism evidence="2 3">
    <name type="scientific">Pinctada imbricata</name>
    <name type="common">Atlantic pearl-oyster</name>
    <name type="synonym">Pinctada martensii</name>
    <dbReference type="NCBI Taxonomy" id="66713"/>
    <lineage>
        <taxon>Eukaryota</taxon>
        <taxon>Metazoa</taxon>
        <taxon>Spiralia</taxon>
        <taxon>Lophotrochozoa</taxon>
        <taxon>Mollusca</taxon>
        <taxon>Bivalvia</taxon>
        <taxon>Autobranchia</taxon>
        <taxon>Pteriomorphia</taxon>
        <taxon>Pterioida</taxon>
        <taxon>Pterioidea</taxon>
        <taxon>Pteriidae</taxon>
        <taxon>Pinctada</taxon>
    </lineage>
</organism>
<evidence type="ECO:0000256" key="1">
    <source>
        <dbReference type="SAM" id="Coils"/>
    </source>
</evidence>
<dbReference type="Gene3D" id="1.10.287.110">
    <property type="entry name" value="DnaJ domain"/>
    <property type="match status" value="1"/>
</dbReference>
<dbReference type="EMBL" id="VSWD01000013">
    <property type="protein sequence ID" value="KAK3084872.1"/>
    <property type="molecule type" value="Genomic_DNA"/>
</dbReference>
<accession>A0AA88XP80</accession>
<comment type="caution">
    <text evidence="2">The sequence shown here is derived from an EMBL/GenBank/DDBJ whole genome shotgun (WGS) entry which is preliminary data.</text>
</comment>
<gene>
    <name evidence="2" type="ORF">FSP39_020577</name>
</gene>
<reference evidence="2" key="1">
    <citation type="submission" date="2019-08" db="EMBL/GenBank/DDBJ databases">
        <title>The improved chromosome-level genome for the pearl oyster Pinctada fucata martensii using PacBio sequencing and Hi-C.</title>
        <authorList>
            <person name="Zheng Z."/>
        </authorList>
    </citation>
    <scope>NUCLEOTIDE SEQUENCE</scope>
    <source>
        <strain evidence="2">ZZ-2019</strain>
        <tissue evidence="2">Adductor muscle</tissue>
    </source>
</reference>
<keyword evidence="3" id="KW-1185">Reference proteome</keyword>
<proteinExistence type="predicted"/>
<evidence type="ECO:0000313" key="2">
    <source>
        <dbReference type="EMBL" id="KAK3084872.1"/>
    </source>
</evidence>
<evidence type="ECO:0008006" key="4">
    <source>
        <dbReference type="Google" id="ProtNLM"/>
    </source>
</evidence>
<dbReference type="Proteomes" id="UP001186944">
    <property type="component" value="Unassembled WGS sequence"/>
</dbReference>
<dbReference type="AlphaFoldDB" id="A0AA88XP80"/>
<evidence type="ECO:0000313" key="3">
    <source>
        <dbReference type="Proteomes" id="UP001186944"/>
    </source>
</evidence>
<sequence>MVDSAKSSSAHWREQGNAIYITAKDGLPPVIKKDRLRNAANYYYKAFNSSDTEDEKVSAAKNLGMVSWKTAKVDEATTERITIMIHMYKEAFKYFSFAYYHSESVKPQEWQDNLLSSARSCWEEAKVGRITNQDTHVRASAYLEIVDSLEFDEMKAECYIELATCHFHAGISSLQNGDFKGGLCELRECYMPVNEAKRYGTDRVTIQAEIRILEEDIFMHQCMAESMQARHIGDSLFDKIKETEELNMDLVWDIIDWYKQAVVRTREVTEVEMEAIALSRLGRVYDKVLKIKYKAKEYLMRSMQLAHSMHPRTFNSEEWFKDCAEILERYQQETVQAEEEKWRKEREGILKDIQKQINNLKKNDDEKEHIEFLKYVYRVFPPKNTEHKLEGVPRQKYTFIEHDKTKKLLQKAVIHYHPDKVDTEKHGKVWKVLSEEITKILTRRYERMK</sequence>
<keyword evidence="1" id="KW-0175">Coiled coil</keyword>
<name>A0AA88XP80_PINIB</name>
<dbReference type="InterPro" id="IPR036869">
    <property type="entry name" value="J_dom_sf"/>
</dbReference>
<feature type="coiled-coil region" evidence="1">
    <location>
        <begin position="320"/>
        <end position="370"/>
    </location>
</feature>